<comment type="caution">
    <text evidence="9">The sequence shown here is derived from an EMBL/GenBank/DDBJ whole genome shotgun (WGS) entry which is preliminary data.</text>
</comment>
<gene>
    <name evidence="9" type="ORF">ENS29_01345</name>
</gene>
<comment type="subcellular location">
    <subcellularLocation>
        <location evidence="1">Cell inner membrane</location>
        <topology evidence="1">Peripheral membrane protein</topology>
    </subcellularLocation>
</comment>
<keyword evidence="5" id="KW-0547">Nucleotide-binding</keyword>
<dbReference type="GO" id="GO:0016887">
    <property type="term" value="F:ATP hydrolysis activity"/>
    <property type="evidence" value="ECO:0007669"/>
    <property type="project" value="InterPro"/>
</dbReference>
<dbReference type="AlphaFoldDB" id="A0A7C4ML77"/>
<dbReference type="CDD" id="cd03257">
    <property type="entry name" value="ABC_NikE_OppD_transporters"/>
    <property type="match status" value="1"/>
</dbReference>
<keyword evidence="7" id="KW-0472">Membrane</keyword>
<dbReference type="InterPro" id="IPR027417">
    <property type="entry name" value="P-loop_NTPase"/>
</dbReference>
<dbReference type="Gene3D" id="3.40.50.300">
    <property type="entry name" value="P-loop containing nucleotide triphosphate hydrolases"/>
    <property type="match status" value="1"/>
</dbReference>
<evidence type="ECO:0000256" key="3">
    <source>
        <dbReference type="ARBA" id="ARBA00022448"/>
    </source>
</evidence>
<evidence type="ECO:0000256" key="7">
    <source>
        <dbReference type="ARBA" id="ARBA00023136"/>
    </source>
</evidence>
<evidence type="ECO:0000256" key="2">
    <source>
        <dbReference type="ARBA" id="ARBA00005417"/>
    </source>
</evidence>
<dbReference type="Pfam" id="PF08352">
    <property type="entry name" value="oligo_HPY"/>
    <property type="match status" value="1"/>
</dbReference>
<dbReference type="InterPro" id="IPR003439">
    <property type="entry name" value="ABC_transporter-like_ATP-bd"/>
</dbReference>
<dbReference type="GO" id="GO:0005524">
    <property type="term" value="F:ATP binding"/>
    <property type="evidence" value="ECO:0007669"/>
    <property type="project" value="UniProtKB-KW"/>
</dbReference>
<dbReference type="EMBL" id="DSUH01000029">
    <property type="protein sequence ID" value="HGU31483.1"/>
    <property type="molecule type" value="Genomic_DNA"/>
</dbReference>
<name>A0A7C4ML77_9BACT</name>
<dbReference type="PROSITE" id="PS50893">
    <property type="entry name" value="ABC_TRANSPORTER_2"/>
    <property type="match status" value="1"/>
</dbReference>
<evidence type="ECO:0000256" key="6">
    <source>
        <dbReference type="ARBA" id="ARBA00022840"/>
    </source>
</evidence>
<dbReference type="PANTHER" id="PTHR43297">
    <property type="entry name" value="OLIGOPEPTIDE TRANSPORT ATP-BINDING PROTEIN APPD"/>
    <property type="match status" value="1"/>
</dbReference>
<dbReference type="SUPFAM" id="SSF52540">
    <property type="entry name" value="P-loop containing nucleoside triphosphate hydrolases"/>
    <property type="match status" value="1"/>
</dbReference>
<evidence type="ECO:0000313" key="9">
    <source>
        <dbReference type="EMBL" id="HGU31483.1"/>
    </source>
</evidence>
<dbReference type="GO" id="GO:0005886">
    <property type="term" value="C:plasma membrane"/>
    <property type="evidence" value="ECO:0007669"/>
    <property type="project" value="UniProtKB-SubCell"/>
</dbReference>
<dbReference type="InterPro" id="IPR017871">
    <property type="entry name" value="ABC_transporter-like_CS"/>
</dbReference>
<dbReference type="InterPro" id="IPR050388">
    <property type="entry name" value="ABC_Ni/Peptide_Import"/>
</dbReference>
<organism evidence="9">
    <name type="scientific">Desulfatirhabdium butyrativorans</name>
    <dbReference type="NCBI Taxonomy" id="340467"/>
    <lineage>
        <taxon>Bacteria</taxon>
        <taxon>Pseudomonadati</taxon>
        <taxon>Thermodesulfobacteriota</taxon>
        <taxon>Desulfobacteria</taxon>
        <taxon>Desulfobacterales</taxon>
        <taxon>Desulfatirhabdiaceae</taxon>
        <taxon>Desulfatirhabdium</taxon>
    </lineage>
</organism>
<keyword evidence="3" id="KW-0813">Transport</keyword>
<comment type="similarity">
    <text evidence="2">Belongs to the ABC transporter superfamily.</text>
</comment>
<dbReference type="FunFam" id="3.40.50.300:FF:000016">
    <property type="entry name" value="Oligopeptide ABC transporter ATP-binding component"/>
    <property type="match status" value="1"/>
</dbReference>
<evidence type="ECO:0000259" key="8">
    <source>
        <dbReference type="PROSITE" id="PS50893"/>
    </source>
</evidence>
<dbReference type="PROSITE" id="PS00211">
    <property type="entry name" value="ABC_TRANSPORTER_1"/>
    <property type="match status" value="1"/>
</dbReference>
<dbReference type="Pfam" id="PF00005">
    <property type="entry name" value="ABC_tran"/>
    <property type="match status" value="1"/>
</dbReference>
<dbReference type="InterPro" id="IPR013563">
    <property type="entry name" value="Oligopep_ABC_C"/>
</dbReference>
<dbReference type="GO" id="GO:0015833">
    <property type="term" value="P:peptide transport"/>
    <property type="evidence" value="ECO:0007669"/>
    <property type="project" value="InterPro"/>
</dbReference>
<evidence type="ECO:0000256" key="4">
    <source>
        <dbReference type="ARBA" id="ARBA00022475"/>
    </source>
</evidence>
<proteinExistence type="inferred from homology"/>
<sequence length="324" mass="35374">MLDIRELTVRFRAEDGGWLTAVDRLNLCIEEGETFGLVGESGCGKSVTALSILKLLPKGSADISGGKILYGGMDIAGLSESDMRRIRGKEIAMIFQEPMTSLNPVLSVGFQLMEALKRHRGMSGAAARTEAAELLRLVGIPEPQARLSDYPHQMSGGMRQRVMIAMALSCRPRIMIADEPTTALDVTIQAQILELIRRLQERFRMSVLLITHDLGVVAETCRRAAVMYMGRIVETADVSELFASPMHPYTIGLFRALPHKGKRGKALEPIPGTVPDLAHVPPGCAFQERCPQAQDPCKEAPPWVDIRPGHGVRCWLAAKGGPEG</sequence>
<protein>
    <submittedName>
        <fullName evidence="9">ABC transporter ATP-binding protein</fullName>
    </submittedName>
</protein>
<keyword evidence="4" id="KW-1003">Cell membrane</keyword>
<dbReference type="PANTHER" id="PTHR43297:SF2">
    <property type="entry name" value="DIPEPTIDE TRANSPORT ATP-BINDING PROTEIN DPPD"/>
    <property type="match status" value="1"/>
</dbReference>
<evidence type="ECO:0000256" key="1">
    <source>
        <dbReference type="ARBA" id="ARBA00004417"/>
    </source>
</evidence>
<keyword evidence="6 9" id="KW-0067">ATP-binding</keyword>
<dbReference type="InterPro" id="IPR003593">
    <property type="entry name" value="AAA+_ATPase"/>
</dbReference>
<accession>A0A7C4ML77</accession>
<dbReference type="SMART" id="SM00382">
    <property type="entry name" value="AAA"/>
    <property type="match status" value="1"/>
</dbReference>
<reference evidence="9" key="1">
    <citation type="journal article" date="2020" name="mSystems">
        <title>Genome- and Community-Level Interaction Insights into Carbon Utilization and Element Cycling Functions of Hydrothermarchaeota in Hydrothermal Sediment.</title>
        <authorList>
            <person name="Zhou Z."/>
            <person name="Liu Y."/>
            <person name="Xu W."/>
            <person name="Pan J."/>
            <person name="Luo Z.H."/>
            <person name="Li M."/>
        </authorList>
    </citation>
    <scope>NUCLEOTIDE SEQUENCE [LARGE SCALE GENOMIC DNA]</scope>
    <source>
        <strain evidence="9">SpSt-477</strain>
    </source>
</reference>
<feature type="domain" description="ABC transporter" evidence="8">
    <location>
        <begin position="4"/>
        <end position="254"/>
    </location>
</feature>
<dbReference type="NCBIfam" id="TIGR01727">
    <property type="entry name" value="oligo_HPY"/>
    <property type="match status" value="1"/>
</dbReference>
<evidence type="ECO:0000256" key="5">
    <source>
        <dbReference type="ARBA" id="ARBA00022741"/>
    </source>
</evidence>